<dbReference type="InterPro" id="IPR000629">
    <property type="entry name" value="RNA-helicase_DEAD-box_CS"/>
</dbReference>
<accession>A0A1R2C177</accession>
<evidence type="ECO:0000256" key="4">
    <source>
        <dbReference type="ARBA" id="ARBA00022806"/>
    </source>
</evidence>
<dbReference type="SMART" id="SM00490">
    <property type="entry name" value="HELICc"/>
    <property type="match status" value="1"/>
</dbReference>
<dbReference type="EMBL" id="MPUH01000328">
    <property type="protein sequence ID" value="OMJ82746.1"/>
    <property type="molecule type" value="Genomic_DNA"/>
</dbReference>
<dbReference type="InterPro" id="IPR044765">
    <property type="entry name" value="DDX47/Rrp3_DEADc"/>
</dbReference>
<dbReference type="GO" id="GO:0005524">
    <property type="term" value="F:ATP binding"/>
    <property type="evidence" value="ECO:0007669"/>
    <property type="project" value="UniProtKB-KW"/>
</dbReference>
<dbReference type="InterPro" id="IPR001650">
    <property type="entry name" value="Helicase_C-like"/>
</dbReference>
<reference evidence="15 16" key="1">
    <citation type="submission" date="2016-11" db="EMBL/GenBank/DDBJ databases">
        <title>The macronuclear genome of Stentor coeruleus: a giant cell with tiny introns.</title>
        <authorList>
            <person name="Slabodnick M."/>
            <person name="Ruby J.G."/>
            <person name="Reiff S.B."/>
            <person name="Swart E.C."/>
            <person name="Gosai S."/>
            <person name="Prabakaran S."/>
            <person name="Witkowska E."/>
            <person name="Larue G.E."/>
            <person name="Fisher S."/>
            <person name="Freeman R.M."/>
            <person name="Gunawardena J."/>
            <person name="Chu W."/>
            <person name="Stover N.A."/>
            <person name="Gregory B.D."/>
            <person name="Nowacki M."/>
            <person name="Derisi J."/>
            <person name="Roy S.W."/>
            <person name="Marshall W.F."/>
            <person name="Sood P."/>
        </authorList>
    </citation>
    <scope>NUCLEOTIDE SEQUENCE [LARGE SCALE GENOMIC DNA]</scope>
    <source>
        <strain evidence="15">WM001</strain>
    </source>
</reference>
<evidence type="ECO:0000256" key="9">
    <source>
        <dbReference type="PROSITE-ProRule" id="PRU00552"/>
    </source>
</evidence>
<feature type="region of interest" description="Disordered" evidence="11">
    <location>
        <begin position="405"/>
        <end position="448"/>
    </location>
</feature>
<evidence type="ECO:0000259" key="14">
    <source>
        <dbReference type="PROSITE" id="PS51195"/>
    </source>
</evidence>
<keyword evidence="4 10" id="KW-0347">Helicase</keyword>
<dbReference type="CDD" id="cd18787">
    <property type="entry name" value="SF2_C_DEAD"/>
    <property type="match status" value="1"/>
</dbReference>
<dbReference type="SUPFAM" id="SSF52540">
    <property type="entry name" value="P-loop containing nucleoside triphosphate hydrolases"/>
    <property type="match status" value="1"/>
</dbReference>
<dbReference type="AlphaFoldDB" id="A0A1R2C177"/>
<dbReference type="SMART" id="SM00487">
    <property type="entry name" value="DEXDc"/>
    <property type="match status" value="1"/>
</dbReference>
<evidence type="ECO:0000313" key="16">
    <source>
        <dbReference type="Proteomes" id="UP000187209"/>
    </source>
</evidence>
<keyword evidence="16" id="KW-1185">Reference proteome</keyword>
<comment type="similarity">
    <text evidence="8">Belongs to the DEAD box helicase family. DDX47/RRP3 subfamily.</text>
</comment>
<dbReference type="PROSITE" id="PS51194">
    <property type="entry name" value="HELICASE_CTER"/>
    <property type="match status" value="1"/>
</dbReference>
<dbReference type="GO" id="GO:0005829">
    <property type="term" value="C:cytosol"/>
    <property type="evidence" value="ECO:0007669"/>
    <property type="project" value="TreeGrafter"/>
</dbReference>
<name>A0A1R2C177_9CILI</name>
<dbReference type="GO" id="GO:0003723">
    <property type="term" value="F:RNA binding"/>
    <property type="evidence" value="ECO:0007669"/>
    <property type="project" value="UniProtKB-KW"/>
</dbReference>
<dbReference type="GO" id="GO:0003724">
    <property type="term" value="F:RNA helicase activity"/>
    <property type="evidence" value="ECO:0007669"/>
    <property type="project" value="InterPro"/>
</dbReference>
<dbReference type="PANTHER" id="PTHR47959:SF20">
    <property type="entry name" value="RNA HELICASE"/>
    <property type="match status" value="1"/>
</dbReference>
<dbReference type="InterPro" id="IPR014014">
    <property type="entry name" value="RNA_helicase_DEAD_Q_motif"/>
</dbReference>
<comment type="subcellular location">
    <subcellularLocation>
        <location evidence="1">Nucleus</location>
    </subcellularLocation>
</comment>
<keyword evidence="6" id="KW-0694">RNA-binding</keyword>
<dbReference type="InterPro" id="IPR011545">
    <property type="entry name" value="DEAD/DEAH_box_helicase_dom"/>
</dbReference>
<gene>
    <name evidence="15" type="ORF">SteCoe_16450</name>
</gene>
<evidence type="ECO:0008006" key="17">
    <source>
        <dbReference type="Google" id="ProtNLM"/>
    </source>
</evidence>
<evidence type="ECO:0000256" key="11">
    <source>
        <dbReference type="SAM" id="MobiDB-lite"/>
    </source>
</evidence>
<evidence type="ECO:0000256" key="2">
    <source>
        <dbReference type="ARBA" id="ARBA00022741"/>
    </source>
</evidence>
<feature type="domain" description="DEAD-box RNA helicase Q" evidence="14">
    <location>
        <begin position="18"/>
        <end position="46"/>
    </location>
</feature>
<dbReference type="GO" id="GO:0016787">
    <property type="term" value="F:hydrolase activity"/>
    <property type="evidence" value="ECO:0007669"/>
    <property type="project" value="UniProtKB-KW"/>
</dbReference>
<evidence type="ECO:0000256" key="10">
    <source>
        <dbReference type="RuleBase" id="RU000492"/>
    </source>
</evidence>
<evidence type="ECO:0000256" key="1">
    <source>
        <dbReference type="ARBA" id="ARBA00004123"/>
    </source>
</evidence>
<evidence type="ECO:0000313" key="15">
    <source>
        <dbReference type="EMBL" id="OMJ82746.1"/>
    </source>
</evidence>
<evidence type="ECO:0000259" key="12">
    <source>
        <dbReference type="PROSITE" id="PS51192"/>
    </source>
</evidence>
<dbReference type="InterPro" id="IPR050079">
    <property type="entry name" value="DEAD_box_RNA_helicase"/>
</dbReference>
<keyword evidence="3 10" id="KW-0378">Hydrolase</keyword>
<dbReference type="PROSITE" id="PS00039">
    <property type="entry name" value="DEAD_ATP_HELICASE"/>
    <property type="match status" value="1"/>
</dbReference>
<keyword evidence="2 10" id="KW-0547">Nucleotide-binding</keyword>
<evidence type="ECO:0000256" key="8">
    <source>
        <dbReference type="ARBA" id="ARBA00024350"/>
    </source>
</evidence>
<dbReference type="Pfam" id="PF00270">
    <property type="entry name" value="DEAD"/>
    <property type="match status" value="1"/>
</dbReference>
<proteinExistence type="inferred from homology"/>
<feature type="short sequence motif" description="Q motif" evidence="9">
    <location>
        <begin position="18"/>
        <end position="46"/>
    </location>
</feature>
<protein>
    <recommendedName>
        <fullName evidence="17">RNA helicase</fullName>
    </recommendedName>
</protein>
<dbReference type="Proteomes" id="UP000187209">
    <property type="component" value="Unassembled WGS sequence"/>
</dbReference>
<dbReference type="InterPro" id="IPR027417">
    <property type="entry name" value="P-loop_NTPase"/>
</dbReference>
<keyword evidence="5 10" id="KW-0067">ATP-binding</keyword>
<evidence type="ECO:0000259" key="13">
    <source>
        <dbReference type="PROSITE" id="PS51194"/>
    </source>
</evidence>
<dbReference type="PROSITE" id="PS51192">
    <property type="entry name" value="HELICASE_ATP_BIND_1"/>
    <property type="match status" value="1"/>
</dbReference>
<feature type="domain" description="Helicase ATP-binding" evidence="12">
    <location>
        <begin position="49"/>
        <end position="220"/>
    </location>
</feature>
<dbReference type="CDD" id="cd17954">
    <property type="entry name" value="DEADc_DDX47"/>
    <property type="match status" value="1"/>
</dbReference>
<evidence type="ECO:0000256" key="5">
    <source>
        <dbReference type="ARBA" id="ARBA00022840"/>
    </source>
</evidence>
<comment type="caution">
    <text evidence="15">The sequence shown here is derived from an EMBL/GenBank/DDBJ whole genome shotgun (WGS) entry which is preliminary data.</text>
</comment>
<feature type="compositionally biased region" description="Basic residues" evidence="11">
    <location>
        <begin position="430"/>
        <end position="448"/>
    </location>
</feature>
<evidence type="ECO:0000256" key="7">
    <source>
        <dbReference type="ARBA" id="ARBA00023242"/>
    </source>
</evidence>
<evidence type="ECO:0000256" key="3">
    <source>
        <dbReference type="ARBA" id="ARBA00022801"/>
    </source>
</evidence>
<feature type="domain" description="Helicase C-terminal" evidence="13">
    <location>
        <begin position="252"/>
        <end position="392"/>
    </location>
</feature>
<organism evidence="15 16">
    <name type="scientific">Stentor coeruleus</name>
    <dbReference type="NCBI Taxonomy" id="5963"/>
    <lineage>
        <taxon>Eukaryota</taxon>
        <taxon>Sar</taxon>
        <taxon>Alveolata</taxon>
        <taxon>Ciliophora</taxon>
        <taxon>Postciliodesmatophora</taxon>
        <taxon>Heterotrichea</taxon>
        <taxon>Heterotrichida</taxon>
        <taxon>Stentoridae</taxon>
        <taxon>Stentor</taxon>
    </lineage>
</organism>
<sequence length="448" mass="49739">MSEIESSLPIYEENTSNLSFKDLGVCSELCVACEKLGFIKPTSIQCESIPYGLNKKDLIALAVTGSGKTAAFVIPILQHLLETPTSLYALIMTPTRELAIQISEQCEALGAFIGLKTAVLVGGLDLMQQAIALSKKPHIVIGTPGRVADHLQNTKGFNLNSICFLVLDEADKLLNMDFGKEIDLIVSACPQERTTFLFSATMTNKVQKLQRACLKKDAVKVQVSTKYQTVDSLIQEFLFIPSAHKDTYLYSILQLFMGNLVIIFTETSANASKLTLLLNKLGMKAVALFGKLSQDKRIESLNKFKGKGRNILVATEVASRGLDIPSVDIVINYDVPVQSKNYIHRVGRTARAGKSGRAITLVTQYDVVLFQRVESLLGKKLESFPIDKEKVMLEHEKVLETLRNVNKEIKDQDRDSDEERLDDEGNIVTTKKRPKSKGHKGTKKRFKK</sequence>
<dbReference type="OrthoDB" id="10261904at2759"/>
<feature type="compositionally biased region" description="Acidic residues" evidence="11">
    <location>
        <begin position="414"/>
        <end position="425"/>
    </location>
</feature>
<dbReference type="InterPro" id="IPR014001">
    <property type="entry name" value="Helicase_ATP-bd"/>
</dbReference>
<dbReference type="GO" id="GO:0005634">
    <property type="term" value="C:nucleus"/>
    <property type="evidence" value="ECO:0007669"/>
    <property type="project" value="UniProtKB-SubCell"/>
</dbReference>
<dbReference type="PANTHER" id="PTHR47959">
    <property type="entry name" value="ATP-DEPENDENT RNA HELICASE RHLE-RELATED"/>
    <property type="match status" value="1"/>
</dbReference>
<dbReference type="Pfam" id="PF00271">
    <property type="entry name" value="Helicase_C"/>
    <property type="match status" value="1"/>
</dbReference>
<keyword evidence="7" id="KW-0539">Nucleus</keyword>
<dbReference type="Gene3D" id="3.40.50.300">
    <property type="entry name" value="P-loop containing nucleotide triphosphate hydrolases"/>
    <property type="match status" value="2"/>
</dbReference>
<evidence type="ECO:0000256" key="6">
    <source>
        <dbReference type="ARBA" id="ARBA00022884"/>
    </source>
</evidence>
<dbReference type="PROSITE" id="PS51195">
    <property type="entry name" value="Q_MOTIF"/>
    <property type="match status" value="1"/>
</dbReference>